<evidence type="ECO:0000256" key="6">
    <source>
        <dbReference type="ARBA" id="ARBA00022692"/>
    </source>
</evidence>
<evidence type="ECO:0000256" key="3">
    <source>
        <dbReference type="ARBA" id="ARBA00006366"/>
    </source>
</evidence>
<dbReference type="AlphaFoldDB" id="A0A151N927"/>
<comment type="caution">
    <text evidence="10">The sequence shown here is derived from an EMBL/GenBank/DDBJ whole genome shotgun (WGS) entry which is preliminary data.</text>
</comment>
<keyword evidence="5 9" id="KW-1003">Cell membrane</keyword>
<keyword evidence="4 9" id="KW-0813">Transport</keyword>
<dbReference type="InterPro" id="IPR009357">
    <property type="entry name" value="Riboflavin_transptr"/>
</dbReference>
<name>A0A151N927_ALLMI</name>
<comment type="catalytic activity">
    <reaction evidence="1 9">
        <text>riboflavin(in) = riboflavin(out)</text>
        <dbReference type="Rhea" id="RHEA:35015"/>
        <dbReference type="ChEBI" id="CHEBI:57986"/>
    </reaction>
</comment>
<dbReference type="PANTHER" id="PTHR12929:SF1">
    <property type="entry name" value="SOLUTE CARRIER FAMILY 52, RIBOFLAVIN TRANSPORTER, MEMBER 2"/>
    <property type="match status" value="1"/>
</dbReference>
<dbReference type="Pfam" id="PF06237">
    <property type="entry name" value="SLC52_ribofla_tr"/>
    <property type="match status" value="2"/>
</dbReference>
<dbReference type="EMBL" id="AKHW03003730">
    <property type="protein sequence ID" value="KYO33330.1"/>
    <property type="molecule type" value="Genomic_DNA"/>
</dbReference>
<proteinExistence type="inferred from homology"/>
<evidence type="ECO:0000256" key="1">
    <source>
        <dbReference type="ARBA" id="ARBA00000215"/>
    </source>
</evidence>
<keyword evidence="11" id="KW-1185">Reference proteome</keyword>
<comment type="function">
    <text evidence="9">Plasma membrane transporter mediating the uptake by cells of the water soluble vitamin B2/riboflavin that plays a key role in biochemical oxidation-reduction reactions of the carbohydrate, lipid, and amino acid metabolism.</text>
</comment>
<keyword evidence="6 9" id="KW-0812">Transmembrane</keyword>
<accession>A0A151N927</accession>
<dbReference type="GO" id="GO:0005886">
    <property type="term" value="C:plasma membrane"/>
    <property type="evidence" value="ECO:0007669"/>
    <property type="project" value="UniProtKB-SubCell"/>
</dbReference>
<organism evidence="10 11">
    <name type="scientific">Alligator mississippiensis</name>
    <name type="common">American alligator</name>
    <dbReference type="NCBI Taxonomy" id="8496"/>
    <lineage>
        <taxon>Eukaryota</taxon>
        <taxon>Metazoa</taxon>
        <taxon>Chordata</taxon>
        <taxon>Craniata</taxon>
        <taxon>Vertebrata</taxon>
        <taxon>Euteleostomi</taxon>
        <taxon>Archelosauria</taxon>
        <taxon>Archosauria</taxon>
        <taxon>Crocodylia</taxon>
        <taxon>Alligatoridae</taxon>
        <taxon>Alligatorinae</taxon>
        <taxon>Alligator</taxon>
    </lineage>
</organism>
<feature type="transmembrane region" description="Helical" evidence="9">
    <location>
        <begin position="177"/>
        <end position="205"/>
    </location>
</feature>
<evidence type="ECO:0000256" key="7">
    <source>
        <dbReference type="ARBA" id="ARBA00022989"/>
    </source>
</evidence>
<feature type="transmembrane region" description="Helical" evidence="9">
    <location>
        <begin position="217"/>
        <end position="245"/>
    </location>
</feature>
<protein>
    <recommendedName>
        <fullName evidence="9">Riboflavin transporter</fullName>
    </recommendedName>
</protein>
<evidence type="ECO:0000313" key="11">
    <source>
        <dbReference type="Proteomes" id="UP000050525"/>
    </source>
</evidence>
<comment type="caution">
    <text evidence="9">Lacks conserved residue(s) required for the propagation of feature annotation.</text>
</comment>
<dbReference type="eggNOG" id="KOG4255">
    <property type="taxonomic scope" value="Eukaryota"/>
</dbReference>
<keyword evidence="8 9" id="KW-0472">Membrane</keyword>
<evidence type="ECO:0000256" key="8">
    <source>
        <dbReference type="ARBA" id="ARBA00023136"/>
    </source>
</evidence>
<comment type="similarity">
    <text evidence="3 9">Belongs to the riboflavin transporter family.</text>
</comment>
<sequence>MPAATRARGFSASFSSRRWAEVLVPFPPPPSPSPRLGATTMAGCRGPTHKIISVRADRMAACEPRQAALTHVLVALFGMGSWVAVNSLWVELPVVVKSLPEAAACPSELGEGGRKGFPGLAYHLAVVLSNIANPVACFLAMFVLCRSAVGLGVISALGGVFGAYLMVLAALSPCPPLVGSAAGVVLVVLSWILFLGLFSYVKVVIGSLLHEVGHTALLWCGAVIQAGSLVGALAMFPLVSIYHLFHSGQDCVDNCGA</sequence>
<feature type="transmembrane region" description="Helical" evidence="9">
    <location>
        <begin position="151"/>
        <end position="171"/>
    </location>
</feature>
<dbReference type="PANTHER" id="PTHR12929">
    <property type="entry name" value="SOLUTE CARRIER FAMILY 52"/>
    <property type="match status" value="1"/>
</dbReference>
<evidence type="ECO:0000256" key="5">
    <source>
        <dbReference type="ARBA" id="ARBA00022475"/>
    </source>
</evidence>
<gene>
    <name evidence="10" type="ORF">Y1Q_0007602</name>
</gene>
<comment type="subcellular location">
    <subcellularLocation>
        <location evidence="2 9">Cell membrane</location>
        <topology evidence="2 9">Multi-pass membrane protein</topology>
    </subcellularLocation>
</comment>
<keyword evidence="7 9" id="KW-1133">Transmembrane helix</keyword>
<evidence type="ECO:0000256" key="9">
    <source>
        <dbReference type="RuleBase" id="RU368035"/>
    </source>
</evidence>
<dbReference type="GO" id="GO:0032217">
    <property type="term" value="F:riboflavin transmembrane transporter activity"/>
    <property type="evidence" value="ECO:0007669"/>
    <property type="project" value="UniProtKB-UniRule"/>
</dbReference>
<evidence type="ECO:0000256" key="2">
    <source>
        <dbReference type="ARBA" id="ARBA00004651"/>
    </source>
</evidence>
<evidence type="ECO:0000313" key="10">
    <source>
        <dbReference type="EMBL" id="KYO33330.1"/>
    </source>
</evidence>
<dbReference type="Proteomes" id="UP000050525">
    <property type="component" value="Unassembled WGS sequence"/>
</dbReference>
<feature type="transmembrane region" description="Helical" evidence="9">
    <location>
        <begin position="68"/>
        <end position="90"/>
    </location>
</feature>
<reference evidence="10 11" key="1">
    <citation type="journal article" date="2012" name="Genome Biol.">
        <title>Sequencing three crocodilian genomes to illuminate the evolution of archosaurs and amniotes.</title>
        <authorList>
            <person name="St John J.A."/>
            <person name="Braun E.L."/>
            <person name="Isberg S.R."/>
            <person name="Miles L.G."/>
            <person name="Chong A.Y."/>
            <person name="Gongora J."/>
            <person name="Dalzell P."/>
            <person name="Moran C."/>
            <person name="Bed'hom B."/>
            <person name="Abzhanov A."/>
            <person name="Burgess S.C."/>
            <person name="Cooksey A.M."/>
            <person name="Castoe T.A."/>
            <person name="Crawford N.G."/>
            <person name="Densmore L.D."/>
            <person name="Drew J.C."/>
            <person name="Edwards S.V."/>
            <person name="Faircloth B.C."/>
            <person name="Fujita M.K."/>
            <person name="Greenwold M.J."/>
            <person name="Hoffmann F.G."/>
            <person name="Howard J.M."/>
            <person name="Iguchi T."/>
            <person name="Janes D.E."/>
            <person name="Khan S.Y."/>
            <person name="Kohno S."/>
            <person name="de Koning A.J."/>
            <person name="Lance S.L."/>
            <person name="McCarthy F.M."/>
            <person name="McCormack J.E."/>
            <person name="Merchant M.E."/>
            <person name="Peterson D.G."/>
            <person name="Pollock D.D."/>
            <person name="Pourmand N."/>
            <person name="Raney B.J."/>
            <person name="Roessler K.A."/>
            <person name="Sanford J.R."/>
            <person name="Sawyer R.H."/>
            <person name="Schmidt C.J."/>
            <person name="Triplett E.W."/>
            <person name="Tuberville T.D."/>
            <person name="Venegas-Anaya M."/>
            <person name="Howard J.T."/>
            <person name="Jarvis E.D."/>
            <person name="Guillette L.J.Jr."/>
            <person name="Glenn T.C."/>
            <person name="Green R.E."/>
            <person name="Ray D.A."/>
        </authorList>
    </citation>
    <scope>NUCLEOTIDE SEQUENCE [LARGE SCALE GENOMIC DNA]</scope>
    <source>
        <strain evidence="10">KSC_2009_1</strain>
    </source>
</reference>
<evidence type="ECO:0000256" key="4">
    <source>
        <dbReference type="ARBA" id="ARBA00022448"/>
    </source>
</evidence>
<feature type="transmembrane region" description="Helical" evidence="9">
    <location>
        <begin position="120"/>
        <end position="144"/>
    </location>
</feature>